<evidence type="ECO:0000313" key="6">
    <source>
        <dbReference type="EMBL" id="MFC4211543.1"/>
    </source>
</evidence>
<keyword evidence="4" id="KW-0472">Membrane</keyword>
<evidence type="ECO:0000259" key="5">
    <source>
        <dbReference type="Pfam" id="PF06803"/>
    </source>
</evidence>
<dbReference type="EMBL" id="JBHSBW010000010">
    <property type="protein sequence ID" value="MFC4211543.1"/>
    <property type="molecule type" value="Genomic_DNA"/>
</dbReference>
<proteinExistence type="predicted"/>
<evidence type="ECO:0000313" key="7">
    <source>
        <dbReference type="Proteomes" id="UP001595789"/>
    </source>
</evidence>
<gene>
    <name evidence="6" type="ORF">ACFOWA_10140</name>
</gene>
<dbReference type="Proteomes" id="UP001595789">
    <property type="component" value="Unassembled WGS sequence"/>
</dbReference>
<protein>
    <submittedName>
        <fullName evidence="6">YkvA family protein</fullName>
    </submittedName>
</protein>
<organism evidence="6 7">
    <name type="scientific">Pedobacter lithocola</name>
    <dbReference type="NCBI Taxonomy" id="1908239"/>
    <lineage>
        <taxon>Bacteria</taxon>
        <taxon>Pseudomonadati</taxon>
        <taxon>Bacteroidota</taxon>
        <taxon>Sphingobacteriia</taxon>
        <taxon>Sphingobacteriales</taxon>
        <taxon>Sphingobacteriaceae</taxon>
        <taxon>Pedobacter</taxon>
    </lineage>
</organism>
<comment type="caution">
    <text evidence="6">The sequence shown here is derived from an EMBL/GenBank/DDBJ whole genome shotgun (WGS) entry which is preliminary data.</text>
</comment>
<evidence type="ECO:0000256" key="4">
    <source>
        <dbReference type="ARBA" id="ARBA00023136"/>
    </source>
</evidence>
<evidence type="ECO:0000256" key="3">
    <source>
        <dbReference type="ARBA" id="ARBA00022989"/>
    </source>
</evidence>
<comment type="subcellular location">
    <subcellularLocation>
        <location evidence="1">Endomembrane system</location>
        <topology evidence="1">Multi-pass membrane protein</topology>
    </subcellularLocation>
</comment>
<dbReference type="InterPro" id="IPR010652">
    <property type="entry name" value="DUF1232"/>
</dbReference>
<keyword evidence="3" id="KW-1133">Transmembrane helix</keyword>
<name>A0ABV8PBM5_9SPHI</name>
<dbReference type="RefSeq" id="WP_378984751.1">
    <property type="nucleotide sequence ID" value="NZ_JBHSBW010000010.1"/>
</dbReference>
<dbReference type="Pfam" id="PF06803">
    <property type="entry name" value="DUF1232"/>
    <property type="match status" value="1"/>
</dbReference>
<reference evidence="7" key="1">
    <citation type="journal article" date="2019" name="Int. J. Syst. Evol. Microbiol.">
        <title>The Global Catalogue of Microorganisms (GCM) 10K type strain sequencing project: providing services to taxonomists for standard genome sequencing and annotation.</title>
        <authorList>
            <consortium name="The Broad Institute Genomics Platform"/>
            <consortium name="The Broad Institute Genome Sequencing Center for Infectious Disease"/>
            <person name="Wu L."/>
            <person name="Ma J."/>
        </authorList>
    </citation>
    <scope>NUCLEOTIDE SEQUENCE [LARGE SCALE GENOMIC DNA]</scope>
    <source>
        <strain evidence="7">CCM 8691</strain>
    </source>
</reference>
<keyword evidence="2" id="KW-0812">Transmembrane</keyword>
<evidence type="ECO:0000256" key="2">
    <source>
        <dbReference type="ARBA" id="ARBA00022692"/>
    </source>
</evidence>
<accession>A0ABV8PBM5</accession>
<feature type="domain" description="DUF1232" evidence="5">
    <location>
        <begin position="77"/>
        <end position="110"/>
    </location>
</feature>
<sequence>MNLNTQKILNFFKKSESKASVLLRDKAKANDTIRDAFGKAVNNKHDLDGVWTKMTLLFGIAKDYVNGDYTEIPKRSIVAILGGLVYFLSPIDVVPDFIPALGFIDDIFILNLVFKQVVKDLEKYKIWKDSQINFIEDVEGTEI</sequence>
<keyword evidence="7" id="KW-1185">Reference proteome</keyword>
<evidence type="ECO:0000256" key="1">
    <source>
        <dbReference type="ARBA" id="ARBA00004127"/>
    </source>
</evidence>